<keyword evidence="4" id="KW-0804">Transcription</keyword>
<comment type="caution">
    <text evidence="8">The sequence shown here is derived from an EMBL/GenBank/DDBJ whole genome shotgun (WGS) entry which is preliminary data.</text>
</comment>
<dbReference type="GO" id="GO:0000981">
    <property type="term" value="F:DNA-binding transcription factor activity, RNA polymerase II-specific"/>
    <property type="evidence" value="ECO:0007669"/>
    <property type="project" value="TreeGrafter"/>
</dbReference>
<dbReference type="InterPro" id="IPR011598">
    <property type="entry name" value="bHLH_dom"/>
</dbReference>
<dbReference type="PANTHER" id="PTHR16223:SF330">
    <property type="entry name" value="OS03G0205300 PROTEIN"/>
    <property type="match status" value="1"/>
</dbReference>
<organism evidence="8 9">
    <name type="scientific">Sesamum alatum</name>
    <dbReference type="NCBI Taxonomy" id="300844"/>
    <lineage>
        <taxon>Eukaryota</taxon>
        <taxon>Viridiplantae</taxon>
        <taxon>Streptophyta</taxon>
        <taxon>Embryophyta</taxon>
        <taxon>Tracheophyta</taxon>
        <taxon>Spermatophyta</taxon>
        <taxon>Magnoliopsida</taxon>
        <taxon>eudicotyledons</taxon>
        <taxon>Gunneridae</taxon>
        <taxon>Pentapetalae</taxon>
        <taxon>asterids</taxon>
        <taxon>lamiids</taxon>
        <taxon>Lamiales</taxon>
        <taxon>Pedaliaceae</taxon>
        <taxon>Sesamum</taxon>
    </lineage>
</organism>
<gene>
    <name evidence="8" type="ORF">Salat_1166200</name>
</gene>
<sequence length="405" mass="44723">MEIFGAFLDQEWESLSSMFSTGDNPDFLLHYNSSSSSLFPSNGEIPSAGAAAAAAGADGTPFFPSDHMLDTNFYCISQESSISSKEHKQLPNGLNFPHQDDFSSNKSEPVNFYTTGCDNIDNAVMVPVFPDDVMEEILHLKSETEQPTETNDSCKEVQLKRKYEAPGIQIKKKPRVPKNEQKNKSKKNKKGILQDRVDEAEELNGGGNRQSSSSCSSEDDSNASQELNGGSISESQLSASLNSNGKARASRGSATDPQSLYARRRRERINERLRILQNLVPNGTKVDISTMLEEAVHYVKFLQLQIKLLSSDDLWMYAPLAYNGMDIDKLRPKCLKLVRHDLARPWGQNWRGVVQLDRGCHDKAELGMTPLACMQASGLIEARAPRSDEARTSSTMGPGQGRPGL</sequence>
<dbReference type="Proteomes" id="UP001293254">
    <property type="component" value="Unassembled WGS sequence"/>
</dbReference>
<dbReference type="SMART" id="SM00353">
    <property type="entry name" value="HLH"/>
    <property type="match status" value="1"/>
</dbReference>
<keyword evidence="3" id="KW-0238">DNA-binding</keyword>
<dbReference type="PANTHER" id="PTHR16223">
    <property type="entry name" value="TRANSCRIPTION FACTOR BHLH83-RELATED"/>
    <property type="match status" value="1"/>
</dbReference>
<keyword evidence="9" id="KW-1185">Reference proteome</keyword>
<evidence type="ECO:0000259" key="7">
    <source>
        <dbReference type="PROSITE" id="PS50888"/>
    </source>
</evidence>
<dbReference type="GO" id="GO:0005634">
    <property type="term" value="C:nucleus"/>
    <property type="evidence" value="ECO:0007669"/>
    <property type="project" value="UniProtKB-SubCell"/>
</dbReference>
<feature type="compositionally biased region" description="Polar residues" evidence="6">
    <location>
        <begin position="225"/>
        <end position="245"/>
    </location>
</feature>
<dbReference type="EMBL" id="JACGWO010000004">
    <property type="protein sequence ID" value="KAK4428664.1"/>
    <property type="molecule type" value="Genomic_DNA"/>
</dbReference>
<dbReference type="SUPFAM" id="SSF47459">
    <property type="entry name" value="HLH, helix-loop-helix DNA-binding domain"/>
    <property type="match status" value="1"/>
</dbReference>
<evidence type="ECO:0000256" key="3">
    <source>
        <dbReference type="ARBA" id="ARBA00023125"/>
    </source>
</evidence>
<evidence type="ECO:0000256" key="2">
    <source>
        <dbReference type="ARBA" id="ARBA00023015"/>
    </source>
</evidence>
<evidence type="ECO:0000313" key="9">
    <source>
        <dbReference type="Proteomes" id="UP001293254"/>
    </source>
</evidence>
<dbReference type="FunFam" id="4.10.280.10:FF:000022">
    <property type="entry name" value="Basic helix-loop-helix transcription factor"/>
    <property type="match status" value="1"/>
</dbReference>
<feature type="region of interest" description="Disordered" evidence="6">
    <location>
        <begin position="165"/>
        <end position="263"/>
    </location>
</feature>
<accession>A0AAE1YED6</accession>
<evidence type="ECO:0000313" key="8">
    <source>
        <dbReference type="EMBL" id="KAK4428664.1"/>
    </source>
</evidence>
<evidence type="ECO:0000256" key="4">
    <source>
        <dbReference type="ARBA" id="ARBA00023163"/>
    </source>
</evidence>
<proteinExistence type="predicted"/>
<reference evidence="8" key="2">
    <citation type="journal article" date="2024" name="Plant">
        <title>Genomic evolution and insights into agronomic trait innovations of Sesamum species.</title>
        <authorList>
            <person name="Miao H."/>
            <person name="Wang L."/>
            <person name="Qu L."/>
            <person name="Liu H."/>
            <person name="Sun Y."/>
            <person name="Le M."/>
            <person name="Wang Q."/>
            <person name="Wei S."/>
            <person name="Zheng Y."/>
            <person name="Lin W."/>
            <person name="Duan Y."/>
            <person name="Cao H."/>
            <person name="Xiong S."/>
            <person name="Wang X."/>
            <person name="Wei L."/>
            <person name="Li C."/>
            <person name="Ma Q."/>
            <person name="Ju M."/>
            <person name="Zhao R."/>
            <person name="Li G."/>
            <person name="Mu C."/>
            <person name="Tian Q."/>
            <person name="Mei H."/>
            <person name="Zhang T."/>
            <person name="Gao T."/>
            <person name="Zhang H."/>
        </authorList>
    </citation>
    <scope>NUCLEOTIDE SEQUENCE</scope>
    <source>
        <strain evidence="8">3651</strain>
    </source>
</reference>
<dbReference type="PROSITE" id="PS50888">
    <property type="entry name" value="BHLH"/>
    <property type="match status" value="1"/>
</dbReference>
<dbReference type="Gene3D" id="4.10.280.10">
    <property type="entry name" value="Helix-loop-helix DNA-binding domain"/>
    <property type="match status" value="1"/>
</dbReference>
<reference evidence="8" key="1">
    <citation type="submission" date="2020-06" db="EMBL/GenBank/DDBJ databases">
        <authorList>
            <person name="Li T."/>
            <person name="Hu X."/>
            <person name="Zhang T."/>
            <person name="Song X."/>
            <person name="Zhang H."/>
            <person name="Dai N."/>
            <person name="Sheng W."/>
            <person name="Hou X."/>
            <person name="Wei L."/>
        </authorList>
    </citation>
    <scope>NUCLEOTIDE SEQUENCE</scope>
    <source>
        <strain evidence="8">3651</strain>
        <tissue evidence="8">Leaf</tissue>
    </source>
</reference>
<feature type="region of interest" description="Disordered" evidence="6">
    <location>
        <begin position="383"/>
        <end position="405"/>
    </location>
</feature>
<feature type="domain" description="BHLH" evidence="7">
    <location>
        <begin position="253"/>
        <end position="302"/>
    </location>
</feature>
<evidence type="ECO:0000256" key="5">
    <source>
        <dbReference type="ARBA" id="ARBA00023242"/>
    </source>
</evidence>
<dbReference type="AlphaFoldDB" id="A0AAE1YED6"/>
<feature type="region of interest" description="Disordered" evidence="6">
    <location>
        <begin position="141"/>
        <end position="160"/>
    </location>
</feature>
<dbReference type="InterPro" id="IPR045843">
    <property type="entry name" value="IND-like"/>
</dbReference>
<comment type="subcellular location">
    <subcellularLocation>
        <location evidence="1">Nucleus</location>
    </subcellularLocation>
</comment>
<dbReference type="GO" id="GO:0046983">
    <property type="term" value="F:protein dimerization activity"/>
    <property type="evidence" value="ECO:0007669"/>
    <property type="project" value="InterPro"/>
</dbReference>
<keyword evidence="2" id="KW-0805">Transcription regulation</keyword>
<name>A0AAE1YED6_9LAMI</name>
<dbReference type="InterPro" id="IPR036638">
    <property type="entry name" value="HLH_DNA-bd_sf"/>
</dbReference>
<dbReference type="GO" id="GO:0048766">
    <property type="term" value="P:root hair initiation"/>
    <property type="evidence" value="ECO:0007669"/>
    <property type="project" value="UniProtKB-ARBA"/>
</dbReference>
<dbReference type="GO" id="GO:0000978">
    <property type="term" value="F:RNA polymerase II cis-regulatory region sequence-specific DNA binding"/>
    <property type="evidence" value="ECO:0007669"/>
    <property type="project" value="TreeGrafter"/>
</dbReference>
<keyword evidence="5" id="KW-0539">Nucleus</keyword>
<evidence type="ECO:0000256" key="1">
    <source>
        <dbReference type="ARBA" id="ARBA00004123"/>
    </source>
</evidence>
<dbReference type="Pfam" id="PF00010">
    <property type="entry name" value="HLH"/>
    <property type="match status" value="1"/>
</dbReference>
<evidence type="ECO:0000256" key="6">
    <source>
        <dbReference type="SAM" id="MobiDB-lite"/>
    </source>
</evidence>
<protein>
    <submittedName>
        <fullName evidence="8">Transcription factor</fullName>
    </submittedName>
</protein>